<protein>
    <submittedName>
        <fullName evidence="2">Uncharacterized protein</fullName>
    </submittedName>
</protein>
<accession>A0AAE1DCS9</accession>
<keyword evidence="3" id="KW-1185">Reference proteome</keyword>
<proteinExistence type="predicted"/>
<name>A0AAE1DCS9_9GAST</name>
<evidence type="ECO:0000256" key="1">
    <source>
        <dbReference type="SAM" id="MobiDB-lite"/>
    </source>
</evidence>
<feature type="compositionally biased region" description="Basic and acidic residues" evidence="1">
    <location>
        <begin position="92"/>
        <end position="101"/>
    </location>
</feature>
<feature type="compositionally biased region" description="Polar residues" evidence="1">
    <location>
        <begin position="116"/>
        <end position="125"/>
    </location>
</feature>
<feature type="region of interest" description="Disordered" evidence="1">
    <location>
        <begin position="90"/>
        <end position="152"/>
    </location>
</feature>
<feature type="compositionally biased region" description="Basic and acidic residues" evidence="1">
    <location>
        <begin position="126"/>
        <end position="149"/>
    </location>
</feature>
<dbReference type="Proteomes" id="UP001283361">
    <property type="component" value="Unassembled WGS sequence"/>
</dbReference>
<reference evidence="2" key="1">
    <citation type="journal article" date="2023" name="G3 (Bethesda)">
        <title>A reference genome for the long-term kleptoplast-retaining sea slug Elysia crispata morphotype clarki.</title>
        <authorList>
            <person name="Eastman K.E."/>
            <person name="Pendleton A.L."/>
            <person name="Shaikh M.A."/>
            <person name="Suttiyut T."/>
            <person name="Ogas R."/>
            <person name="Tomko P."/>
            <person name="Gavelis G."/>
            <person name="Widhalm J.R."/>
            <person name="Wisecaver J.H."/>
        </authorList>
    </citation>
    <scope>NUCLEOTIDE SEQUENCE</scope>
    <source>
        <strain evidence="2">ECLA1</strain>
    </source>
</reference>
<organism evidence="2 3">
    <name type="scientific">Elysia crispata</name>
    <name type="common">lettuce slug</name>
    <dbReference type="NCBI Taxonomy" id="231223"/>
    <lineage>
        <taxon>Eukaryota</taxon>
        <taxon>Metazoa</taxon>
        <taxon>Spiralia</taxon>
        <taxon>Lophotrochozoa</taxon>
        <taxon>Mollusca</taxon>
        <taxon>Gastropoda</taxon>
        <taxon>Heterobranchia</taxon>
        <taxon>Euthyneura</taxon>
        <taxon>Panpulmonata</taxon>
        <taxon>Sacoglossa</taxon>
        <taxon>Placobranchoidea</taxon>
        <taxon>Plakobranchidae</taxon>
        <taxon>Elysia</taxon>
    </lineage>
</organism>
<evidence type="ECO:0000313" key="3">
    <source>
        <dbReference type="Proteomes" id="UP001283361"/>
    </source>
</evidence>
<sequence length="191" mass="21232">MQLRKLEVPDSSSLFLLLSPSPLLTKIVSYKLSWRLASRHLNAWLIPFSASERVASTANAGRQAFCLLTTFNTQSGVGDRRAAICRARSTMRKTEKTHTESANRYVGTDTEETERNSTAARQSQASEERQRDRETESMREEGTSKKSDVDPCEVDPISSILIVGRTSELSRSVTSASEPVSMSLYTLHITS</sequence>
<dbReference type="AlphaFoldDB" id="A0AAE1DCS9"/>
<dbReference type="EMBL" id="JAWDGP010004263">
    <property type="protein sequence ID" value="KAK3765959.1"/>
    <property type="molecule type" value="Genomic_DNA"/>
</dbReference>
<comment type="caution">
    <text evidence="2">The sequence shown here is derived from an EMBL/GenBank/DDBJ whole genome shotgun (WGS) entry which is preliminary data.</text>
</comment>
<gene>
    <name evidence="2" type="ORF">RRG08_002202</name>
</gene>
<evidence type="ECO:0000313" key="2">
    <source>
        <dbReference type="EMBL" id="KAK3765959.1"/>
    </source>
</evidence>